<evidence type="ECO:0000256" key="1">
    <source>
        <dbReference type="ARBA" id="ARBA00001962"/>
    </source>
</evidence>
<dbReference type="GO" id="GO:0046872">
    <property type="term" value="F:metal ion binding"/>
    <property type="evidence" value="ECO:0007669"/>
    <property type="project" value="InterPro"/>
</dbReference>
<comment type="cofactor">
    <cofactor evidence="1">
        <name>Fe cation</name>
        <dbReference type="ChEBI" id="CHEBI:24875"/>
    </cofactor>
</comment>
<feature type="domain" description="Alcohol dehydrogenase iron-type/glycerol dehydrogenase GldA" evidence="5">
    <location>
        <begin position="3"/>
        <end position="173"/>
    </location>
</feature>
<gene>
    <name evidence="7" type="ORF">ENL07_03490</name>
</gene>
<dbReference type="AlphaFoldDB" id="A0A7C5HID8"/>
<protein>
    <submittedName>
        <fullName evidence="7">Iron-containing alcohol dehydrogenase</fullName>
    </submittedName>
</protein>
<dbReference type="Gene3D" id="1.20.1090.10">
    <property type="entry name" value="Dehydroquinate synthase-like - alpha domain"/>
    <property type="match status" value="1"/>
</dbReference>
<dbReference type="PANTHER" id="PTHR11496">
    <property type="entry name" value="ALCOHOL DEHYDROGENASE"/>
    <property type="match status" value="1"/>
</dbReference>
<dbReference type="InterPro" id="IPR001670">
    <property type="entry name" value="ADH_Fe/GldA"/>
</dbReference>
<reference evidence="7" key="1">
    <citation type="journal article" date="2020" name="mSystems">
        <title>Genome- and Community-Level Interaction Insights into Carbon Utilization and Element Cycling Functions of Hydrothermarchaeota in Hydrothermal Sediment.</title>
        <authorList>
            <person name="Zhou Z."/>
            <person name="Liu Y."/>
            <person name="Xu W."/>
            <person name="Pan J."/>
            <person name="Luo Z.H."/>
            <person name="Li M."/>
        </authorList>
    </citation>
    <scope>NUCLEOTIDE SEQUENCE [LARGE SCALE GENOMIC DNA]</scope>
    <source>
        <strain evidence="7">HyVt-633</strain>
    </source>
</reference>
<feature type="domain" description="Fe-containing alcohol dehydrogenase-like C-terminal" evidence="6">
    <location>
        <begin position="184"/>
        <end position="360"/>
    </location>
</feature>
<keyword evidence="4" id="KW-0520">NAD</keyword>
<dbReference type="GO" id="GO:0004022">
    <property type="term" value="F:alcohol dehydrogenase (NAD+) activity"/>
    <property type="evidence" value="ECO:0007669"/>
    <property type="project" value="TreeGrafter"/>
</dbReference>
<sequence>MPRIHFGAGKLSLLASFVSAYGRHLLLVTGRSTLQRSEAASGLLEEFHRDGIEVELLEVAGEPSPELIDHAVELGRKRPFDAVAAIGGGSVLDAGKAISAMLLQHHPVERFIEGRPGVLPHDGRKVPFIAVPTTSGTGSEVTNNSVISRVGPGGFKRSLRHPAFVPDVAIIDPELMVTLPREVTVSTGMDAFTQLLEAYLSPFASAYTDALCCSGLEHFARSFEAASGDGAASVAVRADMAYAALMSGIALANAGLGIVHGFASSVGGLFDIPHGTLCATLLGEATRENIRQLQAKGEPSVGLSKFANAARILTGKSFSSEAEACERLIEKLEAWQEQFAFPRLGEFGVSEGDFEEIIAATRSKSNAAPLDAAA</sequence>
<evidence type="ECO:0000256" key="3">
    <source>
        <dbReference type="ARBA" id="ARBA00023002"/>
    </source>
</evidence>
<dbReference type="InterPro" id="IPR039697">
    <property type="entry name" value="Alcohol_dehydrogenase_Fe"/>
</dbReference>
<evidence type="ECO:0000256" key="2">
    <source>
        <dbReference type="ARBA" id="ARBA00007358"/>
    </source>
</evidence>
<evidence type="ECO:0000259" key="5">
    <source>
        <dbReference type="Pfam" id="PF00465"/>
    </source>
</evidence>
<keyword evidence="3" id="KW-0560">Oxidoreductase</keyword>
<dbReference type="Pfam" id="PF25137">
    <property type="entry name" value="ADH_Fe_C"/>
    <property type="match status" value="1"/>
</dbReference>
<dbReference type="Gene3D" id="3.40.50.1970">
    <property type="match status" value="1"/>
</dbReference>
<dbReference type="CDD" id="cd08183">
    <property type="entry name" value="Fe-ADH-like"/>
    <property type="match status" value="1"/>
</dbReference>
<dbReference type="InterPro" id="IPR018211">
    <property type="entry name" value="ADH_Fe_CS"/>
</dbReference>
<comment type="caution">
    <text evidence="7">The sequence shown here is derived from an EMBL/GenBank/DDBJ whole genome shotgun (WGS) entry which is preliminary data.</text>
</comment>
<feature type="non-terminal residue" evidence="7">
    <location>
        <position position="374"/>
    </location>
</feature>
<dbReference type="PROSITE" id="PS00913">
    <property type="entry name" value="ADH_IRON_1"/>
    <property type="match status" value="1"/>
</dbReference>
<dbReference type="Proteomes" id="UP000886058">
    <property type="component" value="Unassembled WGS sequence"/>
</dbReference>
<dbReference type="PANTHER" id="PTHR11496:SF102">
    <property type="entry name" value="ALCOHOL DEHYDROGENASE 4"/>
    <property type="match status" value="1"/>
</dbReference>
<dbReference type="EMBL" id="DRSQ01000072">
    <property type="protein sequence ID" value="HHE31705.1"/>
    <property type="molecule type" value="Genomic_DNA"/>
</dbReference>
<dbReference type="InterPro" id="IPR056798">
    <property type="entry name" value="ADH_Fe_C"/>
</dbReference>
<accession>A0A7C5HID8</accession>
<dbReference type="SUPFAM" id="SSF56796">
    <property type="entry name" value="Dehydroquinate synthase-like"/>
    <property type="match status" value="1"/>
</dbReference>
<evidence type="ECO:0000259" key="6">
    <source>
        <dbReference type="Pfam" id="PF25137"/>
    </source>
</evidence>
<comment type="similarity">
    <text evidence="2">Belongs to the iron-containing alcohol dehydrogenase family.</text>
</comment>
<name>A0A7C5HID8_9CHLB</name>
<dbReference type="Pfam" id="PF00465">
    <property type="entry name" value="Fe-ADH"/>
    <property type="match status" value="1"/>
</dbReference>
<proteinExistence type="inferred from homology"/>
<evidence type="ECO:0000313" key="7">
    <source>
        <dbReference type="EMBL" id="HHE31705.1"/>
    </source>
</evidence>
<evidence type="ECO:0000256" key="4">
    <source>
        <dbReference type="ARBA" id="ARBA00023027"/>
    </source>
</evidence>
<organism evidence="7">
    <name type="scientific">Chlorobaculum parvum</name>
    <dbReference type="NCBI Taxonomy" id="274539"/>
    <lineage>
        <taxon>Bacteria</taxon>
        <taxon>Pseudomonadati</taxon>
        <taxon>Chlorobiota</taxon>
        <taxon>Chlorobiia</taxon>
        <taxon>Chlorobiales</taxon>
        <taxon>Chlorobiaceae</taxon>
        <taxon>Chlorobaculum</taxon>
    </lineage>
</organism>
<dbReference type="FunFam" id="3.40.50.1970:FF:000003">
    <property type="entry name" value="Alcohol dehydrogenase, iron-containing"/>
    <property type="match status" value="1"/>
</dbReference>